<proteinExistence type="predicted"/>
<feature type="region of interest" description="Disordered" evidence="1">
    <location>
        <begin position="170"/>
        <end position="306"/>
    </location>
</feature>
<feature type="transmembrane region" description="Helical" evidence="2">
    <location>
        <begin position="139"/>
        <end position="161"/>
    </location>
</feature>
<feature type="transmembrane region" description="Helical" evidence="2">
    <location>
        <begin position="97"/>
        <end position="119"/>
    </location>
</feature>
<evidence type="ECO:0000256" key="2">
    <source>
        <dbReference type="SAM" id="Phobius"/>
    </source>
</evidence>
<keyword evidence="4" id="KW-1185">Reference proteome</keyword>
<sequence>MTTPQPPSPPGPPPATGKSVWQYLRPLRDLAVYALAGVPAVLLATAVLDLFGDGFLVRTQYSFGSFVNLATIFMPLAAVVLSLAVQPVHPKARVIALVTLVEYGVAAFFGLVFGVFFGVSNIASTSPWSAFLELLARAAWLALFALVAYAVWQIWGGMFAAPRPQPGVYGQPFQQYPPGPPPGWQGYPGPQGPPPGPVSGPPPGYPAPPPGFAPPGFAPAPGFAAPPAWNQPPPPGAVYPVPQAPVDEPTRVVPGVPSEQPVSGPGVPSEQPVPGPGVPSEQPVPGPGVPSDRPGFGPADQDPPRQ</sequence>
<feature type="compositionally biased region" description="Low complexity" evidence="1">
    <location>
        <begin position="219"/>
        <end position="228"/>
    </location>
</feature>
<dbReference type="OrthoDB" id="3298044at2"/>
<evidence type="ECO:0000313" key="4">
    <source>
        <dbReference type="Proteomes" id="UP000007882"/>
    </source>
</evidence>
<keyword evidence="2" id="KW-0812">Transmembrane</keyword>
<dbReference type="HOGENOM" id="CLU_893751_0_0_11"/>
<feature type="compositionally biased region" description="Pro residues" evidence="1">
    <location>
        <begin position="271"/>
        <end position="288"/>
    </location>
</feature>
<organism evidence="3 4">
    <name type="scientific">Actinoplanes missouriensis (strain ATCC 14538 / DSM 43046 / CBS 188.64 / JCM 3121 / NBRC 102363 / NCIMB 12654 / NRRL B-3342 / UNCC 431)</name>
    <dbReference type="NCBI Taxonomy" id="512565"/>
    <lineage>
        <taxon>Bacteria</taxon>
        <taxon>Bacillati</taxon>
        <taxon>Actinomycetota</taxon>
        <taxon>Actinomycetes</taxon>
        <taxon>Micromonosporales</taxon>
        <taxon>Micromonosporaceae</taxon>
        <taxon>Actinoplanes</taxon>
    </lineage>
</organism>
<keyword evidence="2" id="KW-0472">Membrane</keyword>
<reference evidence="3 4" key="1">
    <citation type="submission" date="2012-02" db="EMBL/GenBank/DDBJ databases">
        <title>Complete genome sequence of Actinoplanes missouriensis 431 (= NBRC 102363).</title>
        <authorList>
            <person name="Ohnishi Y."/>
            <person name="Ishikawa J."/>
            <person name="Sekine M."/>
            <person name="Hosoyama A."/>
            <person name="Harada T."/>
            <person name="Narita H."/>
            <person name="Hata T."/>
            <person name="Konno Y."/>
            <person name="Tutikane K."/>
            <person name="Fujita N."/>
            <person name="Horinouchi S."/>
            <person name="Hayakawa M."/>
        </authorList>
    </citation>
    <scope>NUCLEOTIDE SEQUENCE [LARGE SCALE GENOMIC DNA]</scope>
    <source>
        <strain evidence="4">ATCC 14538 / DSM 43046 / CBS 188.64 / JCM 3121 / NBRC 102363 / NCIMB 12654 / NRRL B-3342 / UNCC 431</strain>
    </source>
</reference>
<feature type="compositionally biased region" description="Pro residues" evidence="1">
    <location>
        <begin position="190"/>
        <end position="218"/>
    </location>
</feature>
<feature type="transmembrane region" description="Helical" evidence="2">
    <location>
        <begin position="63"/>
        <end position="85"/>
    </location>
</feature>
<protein>
    <submittedName>
        <fullName evidence="3">Uncharacterized protein</fullName>
    </submittedName>
</protein>
<dbReference type="STRING" id="512565.AMIS_8550"/>
<dbReference type="EMBL" id="AP012319">
    <property type="protein sequence ID" value="BAL86075.1"/>
    <property type="molecule type" value="Genomic_DNA"/>
</dbReference>
<dbReference type="eggNOG" id="COG3667">
    <property type="taxonomic scope" value="Bacteria"/>
</dbReference>
<keyword evidence="2" id="KW-1133">Transmembrane helix</keyword>
<evidence type="ECO:0000256" key="1">
    <source>
        <dbReference type="SAM" id="MobiDB-lite"/>
    </source>
</evidence>
<dbReference type="PATRIC" id="fig|512565.3.peg.858"/>
<dbReference type="RefSeq" id="WP_014440972.1">
    <property type="nucleotide sequence ID" value="NC_017093.1"/>
</dbReference>
<feature type="transmembrane region" description="Helical" evidence="2">
    <location>
        <begin position="30"/>
        <end position="51"/>
    </location>
</feature>
<dbReference type="AlphaFoldDB" id="I0GZ88"/>
<accession>I0GZ88</accession>
<gene>
    <name evidence="3" type="ordered locus">AMIS_8550</name>
</gene>
<dbReference type="Proteomes" id="UP000007882">
    <property type="component" value="Chromosome"/>
</dbReference>
<dbReference type="KEGG" id="ams:AMIS_8550"/>
<evidence type="ECO:0000313" key="3">
    <source>
        <dbReference type="EMBL" id="BAL86075.1"/>
    </source>
</evidence>
<name>I0GZ88_ACTM4</name>